<dbReference type="Pfam" id="PF14700">
    <property type="entry name" value="RPOL_N"/>
    <property type="match status" value="1"/>
</dbReference>
<name>A0A7I8V6G9_9ANNE</name>
<organism evidence="12 13">
    <name type="scientific">Dimorphilus gyrociliatus</name>
    <dbReference type="NCBI Taxonomy" id="2664684"/>
    <lineage>
        <taxon>Eukaryota</taxon>
        <taxon>Metazoa</taxon>
        <taxon>Spiralia</taxon>
        <taxon>Lophotrochozoa</taxon>
        <taxon>Annelida</taxon>
        <taxon>Polychaeta</taxon>
        <taxon>Polychaeta incertae sedis</taxon>
        <taxon>Dinophilidae</taxon>
        <taxon>Dimorphilus</taxon>
    </lineage>
</organism>
<evidence type="ECO:0000256" key="3">
    <source>
        <dbReference type="ARBA" id="ARBA00022478"/>
    </source>
</evidence>
<dbReference type="SMART" id="SM01311">
    <property type="entry name" value="RPOL_N"/>
    <property type="match status" value="1"/>
</dbReference>
<keyword evidence="13" id="KW-1185">Reference proteome</keyword>
<dbReference type="AlphaFoldDB" id="A0A7I8V6G9"/>
<comment type="catalytic activity">
    <reaction evidence="8 9">
        <text>RNA(n) + a ribonucleoside 5'-triphosphate = RNA(n+1) + diphosphate</text>
        <dbReference type="Rhea" id="RHEA:21248"/>
        <dbReference type="Rhea" id="RHEA-COMP:14527"/>
        <dbReference type="Rhea" id="RHEA-COMP:17342"/>
        <dbReference type="ChEBI" id="CHEBI:33019"/>
        <dbReference type="ChEBI" id="CHEBI:61557"/>
        <dbReference type="ChEBI" id="CHEBI:140395"/>
        <dbReference type="EC" id="2.7.7.6"/>
    </reaction>
</comment>
<dbReference type="PROSITE" id="PS00900">
    <property type="entry name" value="RNA_POL_PHAGE_1"/>
    <property type="match status" value="1"/>
</dbReference>
<keyword evidence="5 9" id="KW-0548">Nucleotidyltransferase</keyword>
<evidence type="ECO:0000256" key="8">
    <source>
        <dbReference type="ARBA" id="ARBA00048552"/>
    </source>
</evidence>
<dbReference type="InterPro" id="IPR029262">
    <property type="entry name" value="RPOL_N"/>
</dbReference>
<dbReference type="PANTHER" id="PTHR10102">
    <property type="entry name" value="DNA-DIRECTED RNA POLYMERASE, MITOCHONDRIAL"/>
    <property type="match status" value="1"/>
</dbReference>
<feature type="region of interest" description="Disordered" evidence="10">
    <location>
        <begin position="64"/>
        <end position="88"/>
    </location>
</feature>
<dbReference type="Gene3D" id="1.10.1320.10">
    <property type="entry name" value="DNA-directed RNA polymerase, N-terminal domain"/>
    <property type="match status" value="1"/>
</dbReference>
<evidence type="ECO:0000256" key="2">
    <source>
        <dbReference type="ARBA" id="ARBA00012418"/>
    </source>
</evidence>
<evidence type="ECO:0000256" key="6">
    <source>
        <dbReference type="ARBA" id="ARBA00022946"/>
    </source>
</evidence>
<dbReference type="EMBL" id="CAJFCJ010000001">
    <property type="protein sequence ID" value="CAD5110848.1"/>
    <property type="molecule type" value="Genomic_DNA"/>
</dbReference>
<dbReference type="GO" id="GO:0003899">
    <property type="term" value="F:DNA-directed RNA polymerase activity"/>
    <property type="evidence" value="ECO:0007669"/>
    <property type="project" value="UniProtKB-EC"/>
</dbReference>
<dbReference type="GO" id="GO:0006390">
    <property type="term" value="P:mitochondrial transcription"/>
    <property type="evidence" value="ECO:0007669"/>
    <property type="project" value="TreeGrafter"/>
</dbReference>
<comment type="function">
    <text evidence="9">DNA-dependent RNA polymerase catalyzes the transcription of DNA into RNA using the four ribonucleoside triphosphates as substrates.</text>
</comment>
<proteinExistence type="inferred from homology"/>
<evidence type="ECO:0000313" key="13">
    <source>
        <dbReference type="Proteomes" id="UP000549394"/>
    </source>
</evidence>
<dbReference type="Pfam" id="PF00940">
    <property type="entry name" value="RNA_pol"/>
    <property type="match status" value="1"/>
</dbReference>
<dbReference type="InterPro" id="IPR043502">
    <property type="entry name" value="DNA/RNA_pol_sf"/>
</dbReference>
<evidence type="ECO:0000259" key="11">
    <source>
        <dbReference type="SMART" id="SM01311"/>
    </source>
</evidence>
<keyword evidence="7 9" id="KW-0804">Transcription</keyword>
<dbReference type="SUPFAM" id="SSF56672">
    <property type="entry name" value="DNA/RNA polymerases"/>
    <property type="match status" value="1"/>
</dbReference>
<dbReference type="GO" id="GO:0034245">
    <property type="term" value="C:mitochondrial DNA-directed RNA polymerase complex"/>
    <property type="evidence" value="ECO:0007669"/>
    <property type="project" value="TreeGrafter"/>
</dbReference>
<reference evidence="12 13" key="1">
    <citation type="submission" date="2020-08" db="EMBL/GenBank/DDBJ databases">
        <authorList>
            <person name="Hejnol A."/>
        </authorList>
    </citation>
    <scope>NUCLEOTIDE SEQUENCE [LARGE SCALE GENOMIC DNA]</scope>
</reference>
<protein>
    <recommendedName>
        <fullName evidence="2 9">DNA-directed RNA polymerase</fullName>
        <ecNumber evidence="2 9">2.7.7.6</ecNumber>
    </recommendedName>
</protein>
<dbReference type="Gene3D" id="1.10.287.280">
    <property type="match status" value="1"/>
</dbReference>
<dbReference type="InterPro" id="IPR002092">
    <property type="entry name" value="DNA-dir_Rpol_phage-type"/>
</dbReference>
<evidence type="ECO:0000256" key="5">
    <source>
        <dbReference type="ARBA" id="ARBA00022695"/>
    </source>
</evidence>
<keyword evidence="4 9" id="KW-0808">Transferase</keyword>
<dbReference type="PROSITE" id="PS00489">
    <property type="entry name" value="RNA_POL_PHAGE_2"/>
    <property type="match status" value="1"/>
</dbReference>
<comment type="similarity">
    <text evidence="1 9">Belongs to the phage and mitochondrial RNA polymerase family.</text>
</comment>
<dbReference type="GO" id="GO:0001018">
    <property type="term" value="F:mitochondrial promoter sequence-specific DNA binding"/>
    <property type="evidence" value="ECO:0007669"/>
    <property type="project" value="TreeGrafter"/>
</dbReference>
<accession>A0A7I8V6G9</accession>
<dbReference type="InterPro" id="IPR046950">
    <property type="entry name" value="DNA-dir_Rpol_C_phage-type"/>
</dbReference>
<evidence type="ECO:0000313" key="12">
    <source>
        <dbReference type="EMBL" id="CAD5110848.1"/>
    </source>
</evidence>
<dbReference type="EC" id="2.7.7.6" evidence="2 9"/>
<evidence type="ECO:0000256" key="1">
    <source>
        <dbReference type="ARBA" id="ARBA00009493"/>
    </source>
</evidence>
<evidence type="ECO:0000256" key="4">
    <source>
        <dbReference type="ARBA" id="ARBA00022679"/>
    </source>
</evidence>
<dbReference type="Proteomes" id="UP000549394">
    <property type="component" value="Unassembled WGS sequence"/>
</dbReference>
<evidence type="ECO:0000256" key="9">
    <source>
        <dbReference type="RuleBase" id="RU003805"/>
    </source>
</evidence>
<dbReference type="Gene3D" id="1.10.150.20">
    <property type="entry name" value="5' to 3' exonuclease, C-terminal subdomain"/>
    <property type="match status" value="1"/>
</dbReference>
<feature type="domain" description="DNA-directed RNA polymerase N-terminal" evidence="11">
    <location>
        <begin position="403"/>
        <end position="716"/>
    </location>
</feature>
<feature type="compositionally biased region" description="Basic residues" evidence="10">
    <location>
        <begin position="71"/>
        <end position="88"/>
    </location>
</feature>
<dbReference type="PANTHER" id="PTHR10102:SF0">
    <property type="entry name" value="DNA-DIRECTED RNA POLYMERASE, MITOCHONDRIAL"/>
    <property type="match status" value="1"/>
</dbReference>
<keyword evidence="3 9" id="KW-0240">DNA-directed RNA polymerase</keyword>
<dbReference type="InterPro" id="IPR037159">
    <property type="entry name" value="RNA_POL_N_sf"/>
</dbReference>
<comment type="caution">
    <text evidence="12">The sequence shown here is derived from an EMBL/GenBank/DDBJ whole genome shotgun (WGS) entry which is preliminary data.</text>
</comment>
<evidence type="ECO:0000256" key="7">
    <source>
        <dbReference type="ARBA" id="ARBA00023163"/>
    </source>
</evidence>
<dbReference type="FunFam" id="1.10.287.280:FF:000001">
    <property type="entry name" value="DNA-directed RNA polymerase"/>
    <property type="match status" value="1"/>
</dbReference>
<evidence type="ECO:0000256" key="10">
    <source>
        <dbReference type="SAM" id="MobiDB-lite"/>
    </source>
</evidence>
<dbReference type="OrthoDB" id="276422at2759"/>
<sequence>MRQLTFNADMEYLSIQPQSRRQLRQAVANYSQHAQVEETGDLKRITEEEELINISEYYESHVIHTSEKNHAKPKKNKAKQQIKRRKRSKPEIIFDENWISEFPAESTNFDRFREDDVEFHPTDLTTLLTSNSKTLKPLSKSDLNKEMTGLRSILEANEQLTSESVQQHLKLFKRLRSLSDVRKASIIDAVNREIERRKNSFNAELKAYIDVCISCGLTKKASFAVVGGEYARSKSKTHSLIQKQYHITDINVYETLLHALAKKRDTSHMKNVFQCLKSNKDIKTSLQCYAAYLECFGRMSINGSEEEQETLLDEIRQCLNDIQEQNFDLENILRDCTFQGEELDHILLAIRLVLPSFSPKFPEKSNDGLAYEPEILEGLALNKDIDNPHYGVLRKADLNTLISDQIKNELDSSVTVSSIQPQSEPDEIMIHARNLLEKSQKEWRKALKKSFKRLLKQLWEQHKGDFKPNLLPYFKLFPADVYVDYMMQEINLLSLFSGYSPALPSLQRSLGRKLYDKYQALKKTQNEVLNYMNQAYEIYSGKLCEEKLNSASLAQIWNESFDQACCNIPLRNINVKWPDSVTRQVGKLLYSIILADIHVDANMFREPSSRQEIPAFYSVQIQKPGEAYSKEEIRPHPTLLRLYERVNNRELIFNSRDMPTMIPPIPWTSLNNGISFLSTTELVKNAWSSPTHQELLQSTPTKAYQPVLDSLSSLSSTPWRINNTVLDIIIDLFNKGGDASLDLPPPSSSCPLPPEIPNKASPAEKNRILRERQKIQQQRHDMHGLWCTELYRLSIANKFRDKVFYFPHNLDFRGRAYAVPPHFNHLGNDLARSILLFAKGKELGEYGLDWLKIHLVNLTGLRKRSSNKERLQFADSIMEDILDSAHNPFKGKQWWTKSDEPWQTLACCIEIANAINSKNPKEYLSYFPVHQDGSCNGLQHYAALGRDQGGAESVNLAVSDRPKDVYSDVLDLVEEERKKDLKNGMEIAKLLEGFVSRKVIKQTVMTTVYGVTWYGAWNQIMRQLDDLSDFPQSHSKSASQYLATKTLLCIQKMFSATKRIQDWLTLSADIISVIANKPVEWQTPLGWPVVQPYMKPSTMPSSLLEKHAKGLRLNNLEKPDARKQKNGYPPNFIHSLDSTHMMLTALQCFRAGRTFVSVHDCYWTHAADVSVMNKICRQEFVRLHKYPILHNLSEQMTTKSSVVGFNVNQREIFDDVMKAVLKDVPEKGDFNLDKVLESEFFFS</sequence>
<keyword evidence="6" id="KW-0809">Transit peptide</keyword>
<gene>
    <name evidence="12" type="ORF">DGYR_LOCUS208</name>
</gene>